<sequence length="316" mass="33395">MGVLDVGSFSARLVAVPAGGTPTRPAVRHKTRLRLDRALDGRGRIDRAGIAAISHAVAAARRAARDAGVSTLFPLATSSIRDAANNSAVVRSVAADTGVELRSLSGRREAELAFVAARRWYGAAGGPLVVLDVGGGTVEIAAGAGEHASMTRSLRLGARELTRTWLGEDLASAERVAHVREHTLERVRDALAGTESMVREGMVVGCSKVLQQLARLAGARPQRDGLFVERGLHVDDLRRWIPRLAKMPPSRRAELPGISRCRSRQALAGAIVAEALLSVVGARLTVCPWSTTEGLLLGLLDDVAAGQRPAGLYRVA</sequence>
<dbReference type="PANTHER" id="PTHR30005">
    <property type="entry name" value="EXOPOLYPHOSPHATASE"/>
    <property type="match status" value="1"/>
</dbReference>
<evidence type="ECO:0000313" key="4">
    <source>
        <dbReference type="Proteomes" id="UP000292003"/>
    </source>
</evidence>
<dbReference type="Gene3D" id="3.30.420.40">
    <property type="match status" value="1"/>
</dbReference>
<dbReference type="PANTHER" id="PTHR30005:SF0">
    <property type="entry name" value="RETROGRADE REGULATION PROTEIN 2"/>
    <property type="match status" value="1"/>
</dbReference>
<comment type="similarity">
    <text evidence="1">Belongs to the GppA/Ppx family.</text>
</comment>
<accession>A0A4Q7IYG9</accession>
<organism evidence="3 4">
    <name type="scientific">Amycolatopsis suaedae</name>
    <dbReference type="NCBI Taxonomy" id="2510978"/>
    <lineage>
        <taxon>Bacteria</taxon>
        <taxon>Bacillati</taxon>
        <taxon>Actinomycetota</taxon>
        <taxon>Actinomycetes</taxon>
        <taxon>Pseudonocardiales</taxon>
        <taxon>Pseudonocardiaceae</taxon>
        <taxon>Amycolatopsis</taxon>
    </lineage>
</organism>
<dbReference type="Gene3D" id="3.30.420.150">
    <property type="entry name" value="Exopolyphosphatase. Domain 2"/>
    <property type="match status" value="1"/>
</dbReference>
<name>A0A4Q7IYG9_9PSEU</name>
<dbReference type="InterPro" id="IPR050273">
    <property type="entry name" value="GppA/Ppx_hydrolase"/>
</dbReference>
<dbReference type="InterPro" id="IPR003695">
    <property type="entry name" value="Ppx_GppA_N"/>
</dbReference>
<dbReference type="SUPFAM" id="SSF53067">
    <property type="entry name" value="Actin-like ATPase domain"/>
    <property type="match status" value="2"/>
</dbReference>
<dbReference type="Proteomes" id="UP000292003">
    <property type="component" value="Unassembled WGS sequence"/>
</dbReference>
<dbReference type="AlphaFoldDB" id="A0A4Q7IYG9"/>
<evidence type="ECO:0000313" key="3">
    <source>
        <dbReference type="EMBL" id="RZQ59489.1"/>
    </source>
</evidence>
<gene>
    <name evidence="3" type="ORF">EWH70_34000</name>
</gene>
<protein>
    <submittedName>
        <fullName evidence="3">Exopolyphosphatase</fullName>
    </submittedName>
</protein>
<keyword evidence="4" id="KW-1185">Reference proteome</keyword>
<reference evidence="3 4" key="1">
    <citation type="submission" date="2019-02" db="EMBL/GenBank/DDBJ databases">
        <title>Draft genome sequence of Amycolatopsis sp. 8-3EHSu isolated from roots of Suaeda maritima.</title>
        <authorList>
            <person name="Duangmal K."/>
            <person name="Chantavorakit T."/>
        </authorList>
    </citation>
    <scope>NUCLEOTIDE SEQUENCE [LARGE SCALE GENOMIC DNA]</scope>
    <source>
        <strain evidence="3 4">8-3EHSu</strain>
    </source>
</reference>
<dbReference type="InterPro" id="IPR043129">
    <property type="entry name" value="ATPase_NBD"/>
</dbReference>
<evidence type="ECO:0000256" key="1">
    <source>
        <dbReference type="ARBA" id="ARBA00007125"/>
    </source>
</evidence>
<comment type="caution">
    <text evidence="3">The sequence shown here is derived from an EMBL/GenBank/DDBJ whole genome shotgun (WGS) entry which is preliminary data.</text>
</comment>
<dbReference type="OrthoDB" id="9793035at2"/>
<dbReference type="GO" id="GO:0016462">
    <property type="term" value="F:pyrophosphatase activity"/>
    <property type="evidence" value="ECO:0007669"/>
    <property type="project" value="TreeGrafter"/>
</dbReference>
<dbReference type="EMBL" id="SFCC01000024">
    <property type="protein sequence ID" value="RZQ59489.1"/>
    <property type="molecule type" value="Genomic_DNA"/>
</dbReference>
<feature type="domain" description="Ppx/GppA phosphatase N-terminal" evidence="2">
    <location>
        <begin position="27"/>
        <end position="301"/>
    </location>
</feature>
<dbReference type="Pfam" id="PF02541">
    <property type="entry name" value="Ppx-GppA"/>
    <property type="match status" value="1"/>
</dbReference>
<proteinExistence type="inferred from homology"/>
<evidence type="ECO:0000259" key="2">
    <source>
        <dbReference type="Pfam" id="PF02541"/>
    </source>
</evidence>